<dbReference type="Proteomes" id="UP000259914">
    <property type="component" value="Segment"/>
</dbReference>
<proteinExistence type="predicted"/>
<protein>
    <submittedName>
        <fullName evidence="1">Uncharacterized protein</fullName>
    </submittedName>
</protein>
<gene>
    <name evidence="1" type="primary">204</name>
    <name evidence="1" type="ORF">SEA_SPARKLEGODDESS_204</name>
</gene>
<organism evidence="1 2">
    <name type="scientific">Streptomyces phage SparkleGoddess</name>
    <dbReference type="NCBI Taxonomy" id="2283305"/>
    <lineage>
        <taxon>Viruses</taxon>
        <taxon>Duplodnaviria</taxon>
        <taxon>Heunggongvirae</taxon>
        <taxon>Uroviricota</taxon>
        <taxon>Caudoviricetes</taxon>
        <taxon>Stanwilliamsviridae</taxon>
        <taxon>Loccivirinae</taxon>
        <taxon>Gilsonvirus</taxon>
        <taxon>Gilsonvirus comrade</taxon>
    </lineage>
</organism>
<dbReference type="EMBL" id="MH590589">
    <property type="protein sequence ID" value="AXH68883.1"/>
    <property type="molecule type" value="Genomic_DNA"/>
</dbReference>
<evidence type="ECO:0000313" key="2">
    <source>
        <dbReference type="Proteomes" id="UP000259914"/>
    </source>
</evidence>
<sequence length="52" mass="6110">MEPKYKVGQRVKYDNRTGIIRKVWTTDPNETKYTVDFLPGKHILTETQITKA</sequence>
<accession>A0A345MEA2</accession>
<reference evidence="1 2" key="1">
    <citation type="submission" date="2018-07" db="EMBL/GenBank/DDBJ databases">
        <authorList>
            <person name="Dixon J."/>
            <person name="Knudsen H.R."/>
            <person name="Rock W."/>
            <person name="Scott A.N."/>
            <person name="Walsdorf S.L."/>
            <person name="Layton S.R."/>
            <person name="Nayek S."/>
            <person name="Kim T."/>
            <person name="Hughes L.E."/>
            <person name="Garlena R.A."/>
            <person name="Russell D.A."/>
            <person name="Pope W.H."/>
            <person name="Jacobs-Sera D."/>
            <person name="Hatfull G.F."/>
        </authorList>
    </citation>
    <scope>NUCLEOTIDE SEQUENCE [LARGE SCALE GENOMIC DNA]</scope>
</reference>
<evidence type="ECO:0000313" key="1">
    <source>
        <dbReference type="EMBL" id="AXH68883.1"/>
    </source>
</evidence>
<name>A0A345MEA2_9CAUD</name>